<dbReference type="PANTHER" id="PTHR23101:SF63">
    <property type="entry name" value="VACUOLAR PROTEIN SORTING-ASSOCIATED PROTEIN 9A-LIKE ISOFORM X1"/>
    <property type="match status" value="1"/>
</dbReference>
<dbReference type="GO" id="GO:0016192">
    <property type="term" value="P:vesicle-mediated transport"/>
    <property type="evidence" value="ECO:0007669"/>
    <property type="project" value="InterPro"/>
</dbReference>
<proteinExistence type="predicted"/>
<dbReference type="Pfam" id="PF18151">
    <property type="entry name" value="DUF5601"/>
    <property type="match status" value="1"/>
</dbReference>
<dbReference type="GO" id="GO:0030139">
    <property type="term" value="C:endocytic vesicle"/>
    <property type="evidence" value="ECO:0007669"/>
    <property type="project" value="TreeGrafter"/>
</dbReference>
<dbReference type="AlphaFoldDB" id="A0A833VI95"/>
<dbReference type="GO" id="GO:0005085">
    <property type="term" value="F:guanyl-nucleotide exchange factor activity"/>
    <property type="evidence" value="ECO:0007669"/>
    <property type="project" value="InterPro"/>
</dbReference>
<dbReference type="GO" id="GO:0031267">
    <property type="term" value="F:small GTPase binding"/>
    <property type="evidence" value="ECO:0007669"/>
    <property type="project" value="TreeGrafter"/>
</dbReference>
<protein>
    <submittedName>
        <fullName evidence="2">Vacuolar protein sorting-associated protein 9A-like protein</fullName>
    </submittedName>
</protein>
<evidence type="ECO:0000313" key="3">
    <source>
        <dbReference type="Proteomes" id="UP000623129"/>
    </source>
</evidence>
<dbReference type="SUPFAM" id="SSF109993">
    <property type="entry name" value="VPS9 domain"/>
    <property type="match status" value="1"/>
</dbReference>
<dbReference type="PANTHER" id="PTHR23101">
    <property type="entry name" value="RAB GDP/GTP EXCHANGE FACTOR"/>
    <property type="match status" value="1"/>
</dbReference>
<feature type="domain" description="RABX5 catalytic core helical" evidence="1">
    <location>
        <begin position="28"/>
        <end position="92"/>
    </location>
</feature>
<comment type="caution">
    <text evidence="2">The sequence shown here is derived from an EMBL/GenBank/DDBJ whole genome shotgun (WGS) entry which is preliminary data.</text>
</comment>
<dbReference type="GO" id="GO:0005829">
    <property type="term" value="C:cytosol"/>
    <property type="evidence" value="ECO:0007669"/>
    <property type="project" value="TreeGrafter"/>
</dbReference>
<dbReference type="InterPro" id="IPR041545">
    <property type="entry name" value="DUF5601"/>
</dbReference>
<dbReference type="Gene3D" id="1.10.246.120">
    <property type="match status" value="1"/>
</dbReference>
<dbReference type="OrthoDB" id="300289at2759"/>
<evidence type="ECO:0000259" key="1">
    <source>
        <dbReference type="Pfam" id="PF18151"/>
    </source>
</evidence>
<name>A0A833VI95_9POAL</name>
<evidence type="ECO:0000313" key="2">
    <source>
        <dbReference type="EMBL" id="KAF3341772.1"/>
    </source>
</evidence>
<dbReference type="EMBL" id="SWLB01000001">
    <property type="protein sequence ID" value="KAF3341772.1"/>
    <property type="molecule type" value="Genomic_DNA"/>
</dbReference>
<organism evidence="2 3">
    <name type="scientific">Carex littledalei</name>
    <dbReference type="NCBI Taxonomy" id="544730"/>
    <lineage>
        <taxon>Eukaryota</taxon>
        <taxon>Viridiplantae</taxon>
        <taxon>Streptophyta</taxon>
        <taxon>Embryophyta</taxon>
        <taxon>Tracheophyta</taxon>
        <taxon>Spermatophyta</taxon>
        <taxon>Magnoliopsida</taxon>
        <taxon>Liliopsida</taxon>
        <taxon>Poales</taxon>
        <taxon>Cyperaceae</taxon>
        <taxon>Cyperoideae</taxon>
        <taxon>Cariceae</taxon>
        <taxon>Carex</taxon>
        <taxon>Carex subgen. Euthyceras</taxon>
    </lineage>
</organism>
<accession>A0A833VI95</accession>
<keyword evidence="3" id="KW-1185">Reference proteome</keyword>
<dbReference type="InterPro" id="IPR045046">
    <property type="entry name" value="Vps9-like"/>
</dbReference>
<reference evidence="2" key="1">
    <citation type="submission" date="2020-01" db="EMBL/GenBank/DDBJ databases">
        <title>Genome sequence of Kobresia littledalei, the first chromosome-level genome in the family Cyperaceae.</title>
        <authorList>
            <person name="Qu G."/>
        </authorList>
    </citation>
    <scope>NUCLEOTIDE SEQUENCE</scope>
    <source>
        <strain evidence="2">C.B.Clarke</strain>
        <tissue evidence="2">Leaf</tissue>
    </source>
</reference>
<sequence>MDCSSSSAPDYYGFLDRMRRPAAADLIRSIKSFIVSFSLDATDAEEDSKRVQEFLLTMEGTIKDHPLWLNASYEEIDNAIEGLEKFIMTKLFNRTFASSPEDSKIDSDISEKIRLLQCFIKPNHLDVPRLLHNEASWLGYA</sequence>
<gene>
    <name evidence="2" type="ORF">FCM35_KLT00410</name>
</gene>
<dbReference type="Proteomes" id="UP000623129">
    <property type="component" value="Unassembled WGS sequence"/>
</dbReference>
<dbReference type="InterPro" id="IPR037191">
    <property type="entry name" value="VPS9_dom_sf"/>
</dbReference>